<dbReference type="SUPFAM" id="SSF55729">
    <property type="entry name" value="Acyl-CoA N-acyltransferases (Nat)"/>
    <property type="match status" value="1"/>
</dbReference>
<sequence>MSNFFTPGKSTASLRRVRPTDRDFILDASRVFEKFGPYVEIINGWLTDPWIEVMVLETDGTKTGFIFLGPLFPSYFRATVDVMAIYVRPEARGKGLAKRMLRWAEARALAAGYLTLRAHVGCENEPALSLFKSTGFKVIKKIENYYPSGLAAYELRKRLLKENE</sequence>
<protein>
    <submittedName>
        <fullName evidence="4">N-acetyltransferase</fullName>
    </submittedName>
</protein>
<dbReference type="GO" id="GO:0016747">
    <property type="term" value="F:acyltransferase activity, transferring groups other than amino-acyl groups"/>
    <property type="evidence" value="ECO:0007669"/>
    <property type="project" value="InterPro"/>
</dbReference>
<dbReference type="AlphaFoldDB" id="A0A7V5NZ16"/>
<dbReference type="PROSITE" id="PS51186">
    <property type="entry name" value="GNAT"/>
    <property type="match status" value="1"/>
</dbReference>
<comment type="caution">
    <text evidence="4">The sequence shown here is derived from an EMBL/GenBank/DDBJ whole genome shotgun (WGS) entry which is preliminary data.</text>
</comment>
<dbReference type="InterPro" id="IPR050832">
    <property type="entry name" value="Bact_Acetyltransf"/>
</dbReference>
<evidence type="ECO:0000256" key="1">
    <source>
        <dbReference type="ARBA" id="ARBA00022679"/>
    </source>
</evidence>
<dbReference type="EMBL" id="DROK01000056">
    <property type="protein sequence ID" value="HHI96604.1"/>
    <property type="molecule type" value="Genomic_DNA"/>
</dbReference>
<feature type="domain" description="N-acetyltransferase" evidence="3">
    <location>
        <begin position="12"/>
        <end position="160"/>
    </location>
</feature>
<dbReference type="InterPro" id="IPR000182">
    <property type="entry name" value="GNAT_dom"/>
</dbReference>
<organism evidence="4">
    <name type="scientific">Thermodesulfatator atlanticus</name>
    <dbReference type="NCBI Taxonomy" id="501497"/>
    <lineage>
        <taxon>Bacteria</taxon>
        <taxon>Pseudomonadati</taxon>
        <taxon>Thermodesulfobacteriota</taxon>
        <taxon>Thermodesulfobacteria</taxon>
        <taxon>Thermodesulfobacteriales</taxon>
        <taxon>Thermodesulfatatoraceae</taxon>
        <taxon>Thermodesulfatator</taxon>
    </lineage>
</organism>
<accession>A0A7V5NZ16</accession>
<dbReference type="PANTHER" id="PTHR43877:SF2">
    <property type="entry name" value="AMINOALKYLPHOSPHONATE N-ACETYLTRANSFERASE-RELATED"/>
    <property type="match status" value="1"/>
</dbReference>
<dbReference type="PANTHER" id="PTHR43877">
    <property type="entry name" value="AMINOALKYLPHOSPHONATE N-ACETYLTRANSFERASE-RELATED-RELATED"/>
    <property type="match status" value="1"/>
</dbReference>
<reference evidence="4" key="1">
    <citation type="journal article" date="2020" name="mSystems">
        <title>Genome- and Community-Level Interaction Insights into Carbon Utilization and Element Cycling Functions of Hydrothermarchaeota in Hydrothermal Sediment.</title>
        <authorList>
            <person name="Zhou Z."/>
            <person name="Liu Y."/>
            <person name="Xu W."/>
            <person name="Pan J."/>
            <person name="Luo Z.H."/>
            <person name="Li M."/>
        </authorList>
    </citation>
    <scope>NUCLEOTIDE SEQUENCE [LARGE SCALE GENOMIC DNA]</scope>
    <source>
        <strain evidence="4">HyVt-533</strain>
    </source>
</reference>
<dbReference type="InterPro" id="IPR016181">
    <property type="entry name" value="Acyl_CoA_acyltransferase"/>
</dbReference>
<evidence type="ECO:0000256" key="2">
    <source>
        <dbReference type="ARBA" id="ARBA00023315"/>
    </source>
</evidence>
<name>A0A7V5NZ16_9BACT</name>
<dbReference type="Gene3D" id="3.40.630.30">
    <property type="match status" value="1"/>
</dbReference>
<evidence type="ECO:0000259" key="3">
    <source>
        <dbReference type="PROSITE" id="PS51186"/>
    </source>
</evidence>
<keyword evidence="2" id="KW-0012">Acyltransferase</keyword>
<gene>
    <name evidence="4" type="ORF">ENJ96_01995</name>
</gene>
<dbReference type="Pfam" id="PF00583">
    <property type="entry name" value="Acetyltransf_1"/>
    <property type="match status" value="1"/>
</dbReference>
<proteinExistence type="predicted"/>
<keyword evidence="1" id="KW-0808">Transferase</keyword>
<dbReference type="CDD" id="cd04301">
    <property type="entry name" value="NAT_SF"/>
    <property type="match status" value="1"/>
</dbReference>
<dbReference type="Proteomes" id="UP000886101">
    <property type="component" value="Unassembled WGS sequence"/>
</dbReference>
<evidence type="ECO:0000313" key="4">
    <source>
        <dbReference type="EMBL" id="HHI96604.1"/>
    </source>
</evidence>